<accession>A0A8H5BAC0</accession>
<sequence length="515" mass="58720">MHAIRRIRTLSTMALSSENFFKYTSGRFIHDQEHHEALHYRRFNVDALKEDISRSTGAASVMDMSKLSEGRCNKVFQVQLADSQKVIARIPMPFAGPQHLVTASEVATMTFLRNRLGLTQVPRIISWLSRASETPVGAEYIVMDVADGIELGAVWEILTMHQKIHVVLEWVKFEWKVIHAFSRGGYGSLYFRKDLPTNQSREIFLANSDQPDDEYVLGPAVSGPGYWEENYGTPDDIKLDRGPWPDVSSYLKSLSNCERAWIEKYAKRPTRMYAAPWELPVHLRIPEEHLRLLDMYDKVCQCLISPDEREALMRGTVEISAVIDWQHTVVLPLYLTSFVPRFVDYASALPGQDEAEFAKEQAYLRKTYHTMYADANINTVWAAALAHQGQANMSQLMPEAARICWHGGYTVLKQQMVEAALDWKYIAPRVPCPLAGEHFSEKDLAKAEADVLEWKKVERALDDTKERIGMCGNAVRPDHYNRAVQINKELREEWASTGGRGLMEGANPRDIWPFG</sequence>
<dbReference type="Proteomes" id="UP000567179">
    <property type="component" value="Unassembled WGS sequence"/>
</dbReference>
<evidence type="ECO:0000256" key="6">
    <source>
        <dbReference type="ARBA" id="ARBA00031849"/>
    </source>
</evidence>
<evidence type="ECO:0000256" key="2">
    <source>
        <dbReference type="ARBA" id="ARBA00005543"/>
    </source>
</evidence>
<dbReference type="InterPro" id="IPR051035">
    <property type="entry name" value="Mito_inheritance_9"/>
</dbReference>
<evidence type="ECO:0000256" key="5">
    <source>
        <dbReference type="ARBA" id="ARBA00023128"/>
    </source>
</evidence>
<evidence type="ECO:0000313" key="7">
    <source>
        <dbReference type="EMBL" id="KAF5319171.1"/>
    </source>
</evidence>
<evidence type="ECO:0000256" key="3">
    <source>
        <dbReference type="ARBA" id="ARBA00016197"/>
    </source>
</evidence>
<dbReference type="PANTHER" id="PTHR36091:SF1">
    <property type="entry name" value="ALTERED INHERITANCE OF MITOCHONDRIA PROTEIN 9, MITOCHONDRIAL"/>
    <property type="match status" value="1"/>
</dbReference>
<dbReference type="EMBL" id="JAACJJ010000029">
    <property type="protein sequence ID" value="KAF5319171.1"/>
    <property type="molecule type" value="Genomic_DNA"/>
</dbReference>
<gene>
    <name evidence="7" type="ORF">D9619_008839</name>
</gene>
<dbReference type="GO" id="GO:0005739">
    <property type="term" value="C:mitochondrion"/>
    <property type="evidence" value="ECO:0007669"/>
    <property type="project" value="UniProtKB-SubCell"/>
</dbReference>
<dbReference type="InterPro" id="IPR011009">
    <property type="entry name" value="Kinase-like_dom_sf"/>
</dbReference>
<comment type="subcellular location">
    <subcellularLocation>
        <location evidence="1">Mitochondrion</location>
    </subcellularLocation>
</comment>
<proteinExistence type="inferred from homology"/>
<evidence type="ECO:0000256" key="1">
    <source>
        <dbReference type="ARBA" id="ARBA00004173"/>
    </source>
</evidence>
<dbReference type="SUPFAM" id="SSF56112">
    <property type="entry name" value="Protein kinase-like (PK-like)"/>
    <property type="match status" value="1"/>
</dbReference>
<keyword evidence="4" id="KW-0809">Transit peptide</keyword>
<comment type="caution">
    <text evidence="7">The sequence shown here is derived from an EMBL/GenBank/DDBJ whole genome shotgun (WGS) entry which is preliminary data.</text>
</comment>
<reference evidence="7 8" key="1">
    <citation type="journal article" date="2020" name="ISME J.">
        <title>Uncovering the hidden diversity of litter-decomposition mechanisms in mushroom-forming fungi.</title>
        <authorList>
            <person name="Floudas D."/>
            <person name="Bentzer J."/>
            <person name="Ahren D."/>
            <person name="Johansson T."/>
            <person name="Persson P."/>
            <person name="Tunlid A."/>
        </authorList>
    </citation>
    <scope>NUCLEOTIDE SEQUENCE [LARGE SCALE GENOMIC DNA]</scope>
    <source>
        <strain evidence="7 8">CBS 101986</strain>
    </source>
</reference>
<dbReference type="PANTHER" id="PTHR36091">
    <property type="entry name" value="ALTERED INHERITANCE OF MITOCHONDRIA PROTEIN 9, MITOCHONDRIAL"/>
    <property type="match status" value="1"/>
</dbReference>
<protein>
    <recommendedName>
        <fullName evidence="3">Altered inheritance of mitochondria protein 9, mitochondrial</fullName>
    </recommendedName>
    <alternativeName>
        <fullName evidence="6">Found in mitochondrial proteome protein 29</fullName>
    </alternativeName>
</protein>
<evidence type="ECO:0000313" key="8">
    <source>
        <dbReference type="Proteomes" id="UP000567179"/>
    </source>
</evidence>
<name>A0A8H5BAC0_9AGAR</name>
<dbReference type="AlphaFoldDB" id="A0A8H5BAC0"/>
<organism evidence="7 8">
    <name type="scientific">Psilocybe cf. subviscida</name>
    <dbReference type="NCBI Taxonomy" id="2480587"/>
    <lineage>
        <taxon>Eukaryota</taxon>
        <taxon>Fungi</taxon>
        <taxon>Dikarya</taxon>
        <taxon>Basidiomycota</taxon>
        <taxon>Agaricomycotina</taxon>
        <taxon>Agaricomycetes</taxon>
        <taxon>Agaricomycetidae</taxon>
        <taxon>Agaricales</taxon>
        <taxon>Agaricineae</taxon>
        <taxon>Strophariaceae</taxon>
        <taxon>Psilocybe</taxon>
    </lineage>
</organism>
<comment type="similarity">
    <text evidence="2">Belongs to the AIM9 family.</text>
</comment>
<dbReference type="OrthoDB" id="2968323at2759"/>
<keyword evidence="5" id="KW-0496">Mitochondrion</keyword>
<evidence type="ECO:0000256" key="4">
    <source>
        <dbReference type="ARBA" id="ARBA00022946"/>
    </source>
</evidence>
<keyword evidence="8" id="KW-1185">Reference proteome</keyword>